<protein>
    <submittedName>
        <fullName evidence="2">Glycosylphosphatidylinositol anchor attachment 1 protein</fullName>
    </submittedName>
</protein>
<accession>A0A1D1Y2S1</accession>
<dbReference type="PIRSF" id="PIRSF036762">
    <property type="entry name" value="GAA1"/>
    <property type="match status" value="1"/>
</dbReference>
<proteinExistence type="predicted"/>
<dbReference type="PANTHER" id="PTHR13304">
    <property type="entry name" value="GLYCOSYLPHOSPHATIDYLINOSITOL ANCHOR ATTACHMENT 1 PROTEIN"/>
    <property type="match status" value="1"/>
</dbReference>
<sequence>MGKEKPNSKKGRLIVRLGAFLISHSVLVSILFCTAGYVALFLLPILAKNTYVSENALMPGSANPMFSVQDTQVANRLVKDIIGLGSEARNRFEVSRLIAQNMADLGAEVYYHKTYPKRNQFHPLHFFSNSDTNLLHENGSCTSVGISCVGIIRAPRGDGKESIVLVSPYNSDDIELSDAMTLGLGFSVFSLLSRVTWLAKDIIWLVSDTRHGEYNSVAAWLRDYHHPTFLHDPWNANIGFCAESDIPQEWQDNMVKAKGFSVFRRAGTMAAALVLQVKDREEGNEMDTLSIFSEASNGQMPNLDLINIVHYLAVHRQALRVKVDTFSSFRNSAYLKLVGEILERLSKIAGSFNPKWAFGIPASDYVEGTATLASSIYSQALGVPTGSHGAFRDYQIDAITLEVSPKISLNFEFGRSTILLKGGRLIEGVIRSVNNLLEKFHQSFFLYLLTSPNKFVSVGVYMVAFALLVAPLPIVAAALFSDNIKTSDSTNISHQKTPSSDTSSQTGCRWKWLHSARVVLTVHLWAATVSLLPCLISHLPNLTSESSTLIWVFLSIITLLVLYHISGSPYSSCHPDEWITLKAVMISDVSIGLSLMSIINFSTAQIGAMLVVPMCLLVHPLRRGQGVLLSTCNLFLGVICFPPAALLIGEILVNGSRNISVGFFWDWMDSLWTWNSATYLYLLLVHLPCWALCMHVLAYP</sequence>
<feature type="transmembrane region" description="Helical" evidence="1">
    <location>
        <begin position="676"/>
        <end position="699"/>
    </location>
</feature>
<evidence type="ECO:0000256" key="1">
    <source>
        <dbReference type="SAM" id="Phobius"/>
    </source>
</evidence>
<dbReference type="AlphaFoldDB" id="A0A1D1Y2S1"/>
<evidence type="ECO:0000313" key="2">
    <source>
        <dbReference type="EMBL" id="JAT48930.1"/>
    </source>
</evidence>
<keyword evidence="1" id="KW-0812">Transmembrane</keyword>
<keyword evidence="1" id="KW-0472">Membrane</keyword>
<feature type="transmembrane region" description="Helical" evidence="1">
    <location>
        <begin position="548"/>
        <end position="566"/>
    </location>
</feature>
<dbReference type="PANTHER" id="PTHR13304:SF0">
    <property type="entry name" value="GLYCOSYLPHOSPHATIDYLINOSITOL ANCHOR ATTACHMENT 1 PROTEIN"/>
    <property type="match status" value="1"/>
</dbReference>
<feature type="transmembrane region" description="Helical" evidence="1">
    <location>
        <begin position="634"/>
        <end position="656"/>
    </location>
</feature>
<dbReference type="Pfam" id="PF04114">
    <property type="entry name" value="Gaa1"/>
    <property type="match status" value="1"/>
</dbReference>
<dbReference type="GO" id="GO:0016255">
    <property type="term" value="P:attachment of GPI anchor to protein"/>
    <property type="evidence" value="ECO:0007669"/>
    <property type="project" value="TreeGrafter"/>
</dbReference>
<name>A0A1D1Y2S1_9ARAE</name>
<reference evidence="2" key="1">
    <citation type="submission" date="2015-07" db="EMBL/GenBank/DDBJ databases">
        <title>Transcriptome Assembly of Anthurium amnicola.</title>
        <authorList>
            <person name="Suzuki J."/>
        </authorList>
    </citation>
    <scope>NUCLEOTIDE SEQUENCE</scope>
</reference>
<dbReference type="InterPro" id="IPR007246">
    <property type="entry name" value="Gaa1"/>
</dbReference>
<dbReference type="EMBL" id="GDJX01019006">
    <property type="protein sequence ID" value="JAT48930.1"/>
    <property type="molecule type" value="Transcribed_RNA"/>
</dbReference>
<dbReference type="GO" id="GO:0042765">
    <property type="term" value="C:GPI-anchor transamidase complex"/>
    <property type="evidence" value="ECO:0007669"/>
    <property type="project" value="InterPro"/>
</dbReference>
<keyword evidence="1" id="KW-1133">Transmembrane helix</keyword>
<organism evidence="2">
    <name type="scientific">Anthurium amnicola</name>
    <dbReference type="NCBI Taxonomy" id="1678845"/>
    <lineage>
        <taxon>Eukaryota</taxon>
        <taxon>Viridiplantae</taxon>
        <taxon>Streptophyta</taxon>
        <taxon>Embryophyta</taxon>
        <taxon>Tracheophyta</taxon>
        <taxon>Spermatophyta</taxon>
        <taxon>Magnoliopsida</taxon>
        <taxon>Liliopsida</taxon>
        <taxon>Araceae</taxon>
        <taxon>Pothoideae</taxon>
        <taxon>Potheae</taxon>
        <taxon>Anthurium</taxon>
    </lineage>
</organism>
<gene>
    <name evidence="2" type="primary">Gpaa1_0</name>
    <name evidence="2" type="ORF">g.111117</name>
</gene>
<feature type="transmembrane region" description="Helical" evidence="1">
    <location>
        <begin position="458"/>
        <end position="480"/>
    </location>
</feature>
<feature type="transmembrane region" description="Helical" evidence="1">
    <location>
        <begin position="21"/>
        <end position="47"/>
    </location>
</feature>